<name>A0A0L0MGU2_9BURK</name>
<proteinExistence type="predicted"/>
<dbReference type="PATRIC" id="fig|242163.4.peg.2689"/>
<dbReference type="SUPFAM" id="SSF53955">
    <property type="entry name" value="Lysozyme-like"/>
    <property type="match status" value="1"/>
</dbReference>
<keyword evidence="3" id="KW-0378">Hydrolase</keyword>
<dbReference type="GO" id="GO:0016787">
    <property type="term" value="F:hydrolase activity"/>
    <property type="evidence" value="ECO:0007669"/>
    <property type="project" value="UniProtKB-KW"/>
</dbReference>
<dbReference type="AlphaFoldDB" id="A0A0L0MGU2"/>
<feature type="compositionally biased region" description="Gly residues" evidence="1">
    <location>
        <begin position="163"/>
        <end position="172"/>
    </location>
</feature>
<dbReference type="Pfam" id="PF01464">
    <property type="entry name" value="SLT"/>
    <property type="match status" value="1"/>
</dbReference>
<sequence>MILTVAAFVQLAAQCGPAVHVDTLTAMAQAESRLNTFAIHDNKTGRNYAPATLGEAVTVATDLVAAKHHSVDLGVMQVNSANLAPLGLTISDTFDACKNIAAGARVLAAGYEAPTQGLDVQPALMHALSRYNTGNPDRGFTNGYVRRVQFAARQVVPAIRVGGADGQQGGEGAATPPPPPPSWDVFGQARYQREHGGIVFGGTPPTQPLPPATPPAGTTAARAPQPVQLQAVAGSPNGGGL</sequence>
<keyword evidence="4" id="KW-1185">Reference proteome</keyword>
<feature type="compositionally biased region" description="Pro residues" evidence="1">
    <location>
        <begin position="205"/>
        <end position="214"/>
    </location>
</feature>
<feature type="domain" description="Transglycosylase SLT" evidence="2">
    <location>
        <begin position="12"/>
        <end position="141"/>
    </location>
</feature>
<dbReference type="Proteomes" id="UP000036959">
    <property type="component" value="Unassembled WGS sequence"/>
</dbReference>
<comment type="caution">
    <text evidence="3">The sequence shown here is derived from an EMBL/GenBank/DDBJ whole genome shotgun (WGS) entry which is preliminary data.</text>
</comment>
<dbReference type="EMBL" id="LFJJ01000019">
    <property type="protein sequence ID" value="KND61515.1"/>
    <property type="molecule type" value="Genomic_DNA"/>
</dbReference>
<evidence type="ECO:0000256" key="1">
    <source>
        <dbReference type="SAM" id="MobiDB-lite"/>
    </source>
</evidence>
<evidence type="ECO:0000313" key="3">
    <source>
        <dbReference type="EMBL" id="KND61515.1"/>
    </source>
</evidence>
<evidence type="ECO:0000313" key="4">
    <source>
        <dbReference type="Proteomes" id="UP000036959"/>
    </source>
</evidence>
<dbReference type="InterPro" id="IPR008258">
    <property type="entry name" value="Transglycosylase_SLT_dom_1"/>
</dbReference>
<protein>
    <submittedName>
        <fullName evidence="3">Peptidoglycan hydrolase VirB1, involved in T-DNA transfer</fullName>
    </submittedName>
</protein>
<feature type="region of interest" description="Disordered" evidence="1">
    <location>
        <begin position="162"/>
        <end position="241"/>
    </location>
</feature>
<dbReference type="RefSeq" id="WP_050452556.1">
    <property type="nucleotide sequence ID" value="NZ_LFJJ01000019.1"/>
</dbReference>
<dbReference type="Gene3D" id="1.10.530.10">
    <property type="match status" value="1"/>
</dbReference>
<evidence type="ECO:0000259" key="2">
    <source>
        <dbReference type="Pfam" id="PF01464"/>
    </source>
</evidence>
<organism evidence="3 4">
    <name type="scientific">Candidatus Burkholderia verschuerenii</name>
    <dbReference type="NCBI Taxonomy" id="242163"/>
    <lineage>
        <taxon>Bacteria</taxon>
        <taxon>Pseudomonadati</taxon>
        <taxon>Pseudomonadota</taxon>
        <taxon>Betaproteobacteria</taxon>
        <taxon>Burkholderiales</taxon>
        <taxon>Burkholderiaceae</taxon>
        <taxon>Burkholderia</taxon>
    </lineage>
</organism>
<reference evidence="4" key="1">
    <citation type="submission" date="2015-06" db="EMBL/GenBank/DDBJ databases">
        <title>Comparative genomics of Burkholderia leaf nodule symbionts.</title>
        <authorList>
            <person name="Carlier A."/>
            <person name="Eberl L."/>
            <person name="Pinto-Carbo M."/>
        </authorList>
    </citation>
    <scope>NUCLEOTIDE SEQUENCE [LARGE SCALE GENOMIC DNA]</scope>
    <source>
        <strain evidence="4">UZHbot4</strain>
    </source>
</reference>
<dbReference type="InterPro" id="IPR023346">
    <property type="entry name" value="Lysozyme-like_dom_sf"/>
</dbReference>
<dbReference type="CDD" id="cd16892">
    <property type="entry name" value="LT_VirB1-like"/>
    <property type="match status" value="1"/>
</dbReference>
<accession>A0A0L0MGU2</accession>
<feature type="compositionally biased region" description="Low complexity" evidence="1">
    <location>
        <begin position="215"/>
        <end position="226"/>
    </location>
</feature>
<dbReference type="OrthoDB" id="8565485at2"/>
<gene>
    <name evidence="3" type="ORF">BVER_04468</name>
</gene>